<feature type="compositionally biased region" description="Acidic residues" evidence="1">
    <location>
        <begin position="1079"/>
        <end position="1101"/>
    </location>
</feature>
<name>A0A834RD90_SARSC</name>
<dbReference type="PANTHER" id="PTHR13491:SF0">
    <property type="entry name" value="ZINC FINGER CCHC DOMAIN-CONTAINING PROTEIN 10"/>
    <property type="match status" value="1"/>
</dbReference>
<reference evidence="4" key="1">
    <citation type="journal article" date="2020" name="PLoS Negl. Trop. Dis.">
        <title>High-quality nuclear genome for Sarcoptes scabiei-A critical resource for a neglected parasite.</title>
        <authorList>
            <person name="Korhonen P.K."/>
            <person name="Gasser R.B."/>
            <person name="Ma G."/>
            <person name="Wang T."/>
            <person name="Stroehlein A.J."/>
            <person name="Young N.D."/>
            <person name="Ang C.S."/>
            <person name="Fernando D.D."/>
            <person name="Lu H.C."/>
            <person name="Taylor S."/>
            <person name="Reynolds S.L."/>
            <person name="Mofiz E."/>
            <person name="Najaraj S.H."/>
            <person name="Gowda H."/>
            <person name="Madugundu A."/>
            <person name="Renuse S."/>
            <person name="Holt D."/>
            <person name="Pandey A."/>
            <person name="Papenfuss A.T."/>
            <person name="Fischer K."/>
        </authorList>
    </citation>
    <scope>NUCLEOTIDE SEQUENCE [LARGE SCALE GENOMIC DNA]</scope>
</reference>
<keyword evidence="4" id="KW-1185">Reference proteome</keyword>
<accession>A0A834RD90</accession>
<gene>
    <name evidence="2" type="ORF">SSS_972</name>
</gene>
<dbReference type="Proteomes" id="UP000070412">
    <property type="component" value="Unassembled WGS sequence"/>
</dbReference>
<reference evidence="3" key="3">
    <citation type="submission" date="2022-06" db="UniProtKB">
        <authorList>
            <consortium name="EnsemblMetazoa"/>
        </authorList>
    </citation>
    <scope>IDENTIFICATION</scope>
</reference>
<dbReference type="EnsemblMetazoa" id="SSS_972s_mrna">
    <property type="protein sequence ID" value="KAF7494890.1"/>
    <property type="gene ID" value="SSS_972"/>
</dbReference>
<feature type="compositionally biased region" description="Basic and acidic residues" evidence="1">
    <location>
        <begin position="649"/>
        <end position="659"/>
    </location>
</feature>
<evidence type="ECO:0000313" key="2">
    <source>
        <dbReference type="EMBL" id="KAF7494890.1"/>
    </source>
</evidence>
<dbReference type="InterPro" id="IPR039715">
    <property type="entry name" value="ZCCHC10"/>
</dbReference>
<feature type="region of interest" description="Disordered" evidence="1">
    <location>
        <begin position="311"/>
        <end position="361"/>
    </location>
</feature>
<feature type="compositionally biased region" description="Basic and acidic residues" evidence="1">
    <location>
        <begin position="496"/>
        <end position="510"/>
    </location>
</feature>
<feature type="compositionally biased region" description="Low complexity" evidence="1">
    <location>
        <begin position="316"/>
        <end position="333"/>
    </location>
</feature>
<dbReference type="PANTHER" id="PTHR13491">
    <property type="entry name" value="ZCCHC10 PROTEIN"/>
    <property type="match status" value="1"/>
</dbReference>
<feature type="compositionally biased region" description="Basic and acidic residues" evidence="1">
    <location>
        <begin position="48"/>
        <end position="57"/>
    </location>
</feature>
<feature type="region of interest" description="Disordered" evidence="1">
    <location>
        <begin position="482"/>
        <end position="550"/>
    </location>
</feature>
<evidence type="ECO:0000313" key="4">
    <source>
        <dbReference type="Proteomes" id="UP000070412"/>
    </source>
</evidence>
<dbReference type="EMBL" id="WVUK01000051">
    <property type="protein sequence ID" value="KAF7494890.1"/>
    <property type="molecule type" value="Genomic_DNA"/>
</dbReference>
<organism evidence="2">
    <name type="scientific">Sarcoptes scabiei</name>
    <name type="common">Itch mite</name>
    <name type="synonym">Acarus scabiei</name>
    <dbReference type="NCBI Taxonomy" id="52283"/>
    <lineage>
        <taxon>Eukaryota</taxon>
        <taxon>Metazoa</taxon>
        <taxon>Ecdysozoa</taxon>
        <taxon>Arthropoda</taxon>
        <taxon>Chelicerata</taxon>
        <taxon>Arachnida</taxon>
        <taxon>Acari</taxon>
        <taxon>Acariformes</taxon>
        <taxon>Sarcoptiformes</taxon>
        <taxon>Astigmata</taxon>
        <taxon>Psoroptidia</taxon>
        <taxon>Sarcoptoidea</taxon>
        <taxon>Sarcoptidae</taxon>
        <taxon>Sarcoptinae</taxon>
        <taxon>Sarcoptes</taxon>
    </lineage>
</organism>
<evidence type="ECO:0000313" key="3">
    <source>
        <dbReference type="EnsemblMetazoa" id="KAF7494890.1"/>
    </source>
</evidence>
<feature type="region of interest" description="Disordered" evidence="1">
    <location>
        <begin position="67"/>
        <end position="147"/>
    </location>
</feature>
<feature type="region of interest" description="Disordered" evidence="1">
    <location>
        <begin position="1074"/>
        <end position="1101"/>
    </location>
</feature>
<sequence>MGNNSSTATATITTKPFAINNVPNDSSSIGVIEMMMKKRQSDSAMNNDRFKLSNDFDDNQRQQQRTFQNMDCHRKQQESHNPFHNHHHHHHHRSTSIISPSSSTSSSSSGLAATSLSSSSSTSSQKFNSSIEIQSEEANDEMEKKNNDDNNVMIGIIENDNHSNNCNTNNHNNVVFKFRSKKIAQFSDEVKIKNQNQVALSSQSSRSSSTSTSSMFDFEFRKKTSKTNLIERKSRKSFEVKQDTNKRNDRDNFISNNIVDCGDNQTTIVSSDEDDCLFDGNDSMVQSIESSTSPSFILSYYKNTHYTNDEHYRNRSSSSPISSTSSSSSASTSFVRNIDNNNDGNDQEHGTWKSRAENSSMETIVIHSERDDLDDGEVRNGEDNDDECRKKFEWKKYSPKKPNGIRLPMPLPRSKSFHQILRSTKNGKILASNGTIRGSKPIQTKSIACKDHDECGDVDHNNDLSEFERIIRLKSALINQRHQKESETTKLSGGEKILKTEKDNQEHESVRSYANRFRFDANGRDLKENQTSDNHRVEERSGFDGQNPQHEQSEQLLPTYQYGSSSSSPSSVSPASTNFSASTMSIAMANTNNNNNNLMGVAGKIQRLKQRQQQQNEILMMAADGRNCESLKRFGKIDPQQQSNLSQNHQDRFKARSDGQESAIKIKRSLSNFDSTFFRSHSNRIESVREQVEQTKSSTNLFWPIDDHHNLLQQHQQQANHHPCLWDLRNGKIDRVSINNGIDNPWRLKRPDYRCDGSSRNSDISTSASGSRMHLSFEILNEQIHNRLQNEMLGMKFGSITVTERSLNSNYDSNGDCLKRKESDGLVADVLNITNESNNIERKSPKSKQKKFNIIDPYDRHYRPGGGFDQNFILKRLTPTAGLNENDPFQQFNWKTIYDRHLQSQSNFNFFGGRKDSYTTLSSSSSTLSRSSLLSSATSSTLTSSSSSSIFGSITTLRKISGKSYTLRNRTKITGTPTALSLLDKQLEMIVNILNGSIWQPEDCDSLSMRNDLNTFRYNCEDGRNNQDSLWDESKSKFNLLEQKNQTKACGTNAKRRRKRRKRIEYDRNQWIPLNDLSSNDDDDDEDDYDDDDDDDDPIIESDCDHLESFEINDEENEIEIQFKKMDDLISFHRSIAMNIDTDIDPQDQQDWDILFQEATVPNFFENFLDKNPDKRGLNTKIINNRNGDDEISSNSLVNGTQSFETKPLVVMDFLRKNSSTNPKSEQSQDYHQQQQQQQQLANDGHATNDYYCSKPLIPNPHQMTSLNETCFTISNQLKTLLQNSNRFRNYYLY</sequence>
<feature type="compositionally biased region" description="Basic and acidic residues" evidence="1">
    <location>
        <begin position="346"/>
        <end position="356"/>
    </location>
</feature>
<feature type="compositionally biased region" description="Basic residues" evidence="1">
    <location>
        <begin position="83"/>
        <end position="94"/>
    </location>
</feature>
<feature type="compositionally biased region" description="Basic and acidic residues" evidence="1">
    <location>
        <begin position="517"/>
        <end position="542"/>
    </location>
</feature>
<protein>
    <submittedName>
        <fullName evidence="2 3">Uncharacterized protein</fullName>
    </submittedName>
</protein>
<feature type="region of interest" description="Disordered" evidence="1">
    <location>
        <begin position="38"/>
        <end position="57"/>
    </location>
</feature>
<feature type="compositionally biased region" description="Low complexity" evidence="1">
    <location>
        <begin position="95"/>
        <end position="124"/>
    </location>
</feature>
<feature type="region of interest" description="Disordered" evidence="1">
    <location>
        <begin position="638"/>
        <end position="661"/>
    </location>
</feature>
<feature type="compositionally biased region" description="Polar residues" evidence="1">
    <location>
        <begin position="639"/>
        <end position="648"/>
    </location>
</feature>
<proteinExistence type="predicted"/>
<feature type="compositionally biased region" description="Polar residues" evidence="1">
    <location>
        <begin position="334"/>
        <end position="344"/>
    </location>
</feature>
<dbReference type="OrthoDB" id="6517061at2759"/>
<reference evidence="2" key="2">
    <citation type="submission" date="2020-01" db="EMBL/GenBank/DDBJ databases">
        <authorList>
            <person name="Korhonen P.K.K."/>
            <person name="Guangxu M.G."/>
            <person name="Wang T.W."/>
            <person name="Stroehlein A.J.S."/>
            <person name="Young N.D."/>
            <person name="Ang C.-S.A."/>
            <person name="Fernando D.W.F."/>
            <person name="Lu H.L."/>
            <person name="Taylor S.T."/>
            <person name="Ehtesham M.E.M."/>
            <person name="Najaraj S.H.N."/>
            <person name="Harsha G.H.G."/>
            <person name="Madugundu A.M."/>
            <person name="Renuse S.R."/>
            <person name="Holt D.H."/>
            <person name="Pandey A.P."/>
            <person name="Papenfuss A.P."/>
            <person name="Gasser R.B.G."/>
            <person name="Fischer K.F."/>
        </authorList>
    </citation>
    <scope>NUCLEOTIDE SEQUENCE</scope>
    <source>
        <strain evidence="2">SSS_KF_BRIS2020</strain>
    </source>
</reference>
<feature type="region of interest" description="Disordered" evidence="1">
    <location>
        <begin position="1219"/>
        <end position="1243"/>
    </location>
</feature>
<feature type="compositionally biased region" description="Polar residues" evidence="1">
    <location>
        <begin position="1219"/>
        <end position="1232"/>
    </location>
</feature>
<evidence type="ECO:0000256" key="1">
    <source>
        <dbReference type="SAM" id="MobiDB-lite"/>
    </source>
</evidence>